<organism evidence="7 8">
    <name type="scientific">Tessaracoccus antarcticus</name>
    <dbReference type="NCBI Taxonomy" id="2479848"/>
    <lineage>
        <taxon>Bacteria</taxon>
        <taxon>Bacillati</taxon>
        <taxon>Actinomycetota</taxon>
        <taxon>Actinomycetes</taxon>
        <taxon>Propionibacteriales</taxon>
        <taxon>Propionibacteriaceae</taxon>
        <taxon>Tessaracoccus</taxon>
    </lineage>
</organism>
<dbReference type="CDD" id="cd05399">
    <property type="entry name" value="NT_Rel-Spo_like"/>
    <property type="match status" value="1"/>
</dbReference>
<dbReference type="OrthoDB" id="9805041at2"/>
<dbReference type="CDD" id="cd01668">
    <property type="entry name" value="TGS_RSH"/>
    <property type="match status" value="1"/>
</dbReference>
<feature type="domain" description="TGS" evidence="6">
    <location>
        <begin position="426"/>
        <end position="487"/>
    </location>
</feature>
<comment type="catalytic activity">
    <reaction evidence="2">
        <text>GTP + ATP = guanosine 3'-diphosphate 5'-triphosphate + AMP</text>
        <dbReference type="Rhea" id="RHEA:22088"/>
        <dbReference type="ChEBI" id="CHEBI:30616"/>
        <dbReference type="ChEBI" id="CHEBI:37565"/>
        <dbReference type="ChEBI" id="CHEBI:142410"/>
        <dbReference type="ChEBI" id="CHEBI:456215"/>
        <dbReference type="EC" id="2.7.6.5"/>
    </reaction>
</comment>
<proteinExistence type="inferred from homology"/>
<dbReference type="SMART" id="SM00471">
    <property type="entry name" value="HDc"/>
    <property type="match status" value="1"/>
</dbReference>
<gene>
    <name evidence="7" type="ORF">EAX62_11525</name>
</gene>
<dbReference type="PANTHER" id="PTHR21262:SF31">
    <property type="entry name" value="GTP PYROPHOSPHOKINASE"/>
    <property type="match status" value="1"/>
</dbReference>
<dbReference type="InterPro" id="IPR006674">
    <property type="entry name" value="HD_domain"/>
</dbReference>
<dbReference type="Pfam" id="PF13328">
    <property type="entry name" value="HD_4"/>
    <property type="match status" value="1"/>
</dbReference>
<dbReference type="Pfam" id="PF13291">
    <property type="entry name" value="ACT_4"/>
    <property type="match status" value="1"/>
</dbReference>
<comment type="similarity">
    <text evidence="3">Belongs to the relA/spoT family.</text>
</comment>
<dbReference type="SUPFAM" id="SSF109604">
    <property type="entry name" value="HD-domain/PDEase-like"/>
    <property type="match status" value="1"/>
</dbReference>
<dbReference type="AlphaFoldDB" id="A0A3M0G1S4"/>
<dbReference type="InterPro" id="IPR043519">
    <property type="entry name" value="NT_sf"/>
</dbReference>
<dbReference type="InterPro" id="IPR012676">
    <property type="entry name" value="TGS-like"/>
</dbReference>
<reference evidence="7 8" key="1">
    <citation type="submission" date="2018-10" db="EMBL/GenBank/DDBJ databases">
        <title>Tessaracoccus antarcticuss sp. nov., isolated from sediment.</title>
        <authorList>
            <person name="Zhou L.Y."/>
            <person name="Du Z.J."/>
        </authorList>
    </citation>
    <scope>NUCLEOTIDE SEQUENCE [LARGE SCALE GENOMIC DNA]</scope>
    <source>
        <strain evidence="7 8">JDX10</strain>
    </source>
</reference>
<dbReference type="PROSITE" id="PS51831">
    <property type="entry name" value="HD"/>
    <property type="match status" value="1"/>
</dbReference>
<dbReference type="FunFam" id="3.30.460.10:FF:000001">
    <property type="entry name" value="GTP pyrophosphokinase RelA"/>
    <property type="match status" value="1"/>
</dbReference>
<dbReference type="FunFam" id="3.10.20.30:FF:000002">
    <property type="entry name" value="GTP pyrophosphokinase (RelA/SpoT)"/>
    <property type="match status" value="1"/>
</dbReference>
<dbReference type="SMART" id="SM00954">
    <property type="entry name" value="RelA_SpoT"/>
    <property type="match status" value="1"/>
</dbReference>
<dbReference type="Pfam" id="PF19296">
    <property type="entry name" value="RelA_AH_RIS"/>
    <property type="match status" value="1"/>
</dbReference>
<dbReference type="EMBL" id="REFW01000003">
    <property type="protein sequence ID" value="RMB58755.1"/>
    <property type="molecule type" value="Genomic_DNA"/>
</dbReference>
<dbReference type="InterPro" id="IPR004095">
    <property type="entry name" value="TGS"/>
</dbReference>
<evidence type="ECO:0000259" key="6">
    <source>
        <dbReference type="PROSITE" id="PS51880"/>
    </source>
</evidence>
<dbReference type="InterPro" id="IPR004811">
    <property type="entry name" value="RelA/Spo_fam"/>
</dbReference>
<feature type="domain" description="ACT" evidence="4">
    <location>
        <begin position="689"/>
        <end position="763"/>
    </location>
</feature>
<dbReference type="Gene3D" id="3.30.70.260">
    <property type="match status" value="1"/>
</dbReference>
<dbReference type="NCBIfam" id="TIGR00691">
    <property type="entry name" value="spoT_relA"/>
    <property type="match status" value="1"/>
</dbReference>
<evidence type="ECO:0000313" key="7">
    <source>
        <dbReference type="EMBL" id="RMB58755.1"/>
    </source>
</evidence>
<dbReference type="InterPro" id="IPR045865">
    <property type="entry name" value="ACT-like_dom_sf"/>
</dbReference>
<dbReference type="CDD" id="cd04876">
    <property type="entry name" value="ACT_RelA-SpoT"/>
    <property type="match status" value="1"/>
</dbReference>
<dbReference type="Gene3D" id="3.10.20.30">
    <property type="match status" value="1"/>
</dbReference>
<dbReference type="GO" id="GO:0008728">
    <property type="term" value="F:GTP diphosphokinase activity"/>
    <property type="evidence" value="ECO:0007669"/>
    <property type="project" value="UniProtKB-EC"/>
</dbReference>
<dbReference type="InterPro" id="IPR033655">
    <property type="entry name" value="TGS_RelA/SpoT"/>
</dbReference>
<dbReference type="InterPro" id="IPR007685">
    <property type="entry name" value="RelA_SpoT"/>
</dbReference>
<sequence length="763" mass="85598">MAELPVEHQPEHGVFQRVSTGPEQPRLRMRHRLARLGAVRTKVAVLDPLFKIVRSNHPKADLDLIERAYRTAEKYHDGQKRKSGDPYITHPLAVATILAELGMTEPVIVAALLHDTVEDTDYSMEQLRADFSDEVAHMVDGVTKLDKVTYGETAKAETIRKMIMATSEEVRVLVIKLADRLHNMRTLGFLRQEKQVRIATETLNIFAPLAHRLGMNTIKWELEDLSFAAIEPKVYREIVEMVGTQAPGRERYLRELISEFQALMTENKIKATIYGRPKHYYSIYQKMMVRGRDFSDIFDLIGLRVLVDDVKDCYAVLGVAHSAWKPIPGRFKDYIANPKFNLYQSLHTTVLGASNEPVEFQIRTHEMHRRAEYGVAAHWKYKENLREGVTPEEAGLRAMHQLGVMSKETQDPGEFLDSVLFEINQDEIYVFTPKGEVMALPVGATPVDFAFAVHTEVGFRCIGARVNGRLVALSTKLQQGDKVEVLTSKSPNAGPSRDWLGFVASSRAKQKIRQHFTRERRDEAIDLGKDMLAKQLRRTGLPMQRLLTLENLTAVANAVRTKDVPSLYMAIGENHIGAQAVVQHLIDLHGGEDETVDTVTEDTVVRQRQRATAKADVAVLVDGDPTLLVKLAKCCSPLPGDDILGFITRGDGVSVHRTDCTNAPSLREQSERLVNVSWAGSTSGSYLVTIQVEGIDRARMLSDVSAAFSEQHVDILSASISTNKNRQFVGRITFESPDPTHLAHVLSQVRRVPGVYDVFRANY</sequence>
<name>A0A3M0G1S4_9ACTN</name>
<dbReference type="RefSeq" id="WP_121901876.1">
    <property type="nucleotide sequence ID" value="NZ_REFW01000003.1"/>
</dbReference>
<evidence type="ECO:0000313" key="8">
    <source>
        <dbReference type="Proteomes" id="UP000275256"/>
    </source>
</evidence>
<dbReference type="UniPathway" id="UPA00908">
    <property type="reaction ID" value="UER00884"/>
</dbReference>
<dbReference type="InterPro" id="IPR012675">
    <property type="entry name" value="Beta-grasp_dom_sf"/>
</dbReference>
<protein>
    <submittedName>
        <fullName evidence="7">Bifunctional (P)ppGpp synthetase/guanosine-3',5'-bis(Diphosphate) 3'-pyrophosphohydrolase</fullName>
    </submittedName>
</protein>
<comment type="function">
    <text evidence="3">In eubacteria ppGpp (guanosine 3'-diphosphate 5'-diphosphate) is a mediator of the stringent response that coordinates a variety of cellular activities in response to changes in nutritional abundance.</text>
</comment>
<feature type="domain" description="HD" evidence="5">
    <location>
        <begin position="87"/>
        <end position="184"/>
    </location>
</feature>
<dbReference type="PANTHER" id="PTHR21262">
    <property type="entry name" value="GUANOSINE-3',5'-BIS DIPHOSPHATE 3'-PYROPHOSPHOHYDROLASE"/>
    <property type="match status" value="1"/>
</dbReference>
<evidence type="ECO:0000259" key="4">
    <source>
        <dbReference type="PROSITE" id="PS51671"/>
    </source>
</evidence>
<dbReference type="PROSITE" id="PS51880">
    <property type="entry name" value="TGS"/>
    <property type="match status" value="1"/>
</dbReference>
<dbReference type="Gene3D" id="3.30.460.10">
    <property type="entry name" value="Beta Polymerase, domain 2"/>
    <property type="match status" value="1"/>
</dbReference>
<keyword evidence="7" id="KW-0378">Hydrolase</keyword>
<dbReference type="CDD" id="cd00077">
    <property type="entry name" value="HDc"/>
    <property type="match status" value="1"/>
</dbReference>
<dbReference type="Pfam" id="PF04607">
    <property type="entry name" value="RelA_SpoT"/>
    <property type="match status" value="1"/>
</dbReference>
<dbReference type="InterPro" id="IPR003607">
    <property type="entry name" value="HD/PDEase_dom"/>
</dbReference>
<comment type="caution">
    <text evidence="7">The sequence shown here is derived from an EMBL/GenBank/DDBJ whole genome shotgun (WGS) entry which is preliminary data.</text>
</comment>
<dbReference type="Gene3D" id="1.10.3210.10">
    <property type="entry name" value="Hypothetical protein af1432"/>
    <property type="match status" value="1"/>
</dbReference>
<evidence type="ECO:0000256" key="1">
    <source>
        <dbReference type="ARBA" id="ARBA00004976"/>
    </source>
</evidence>
<dbReference type="SUPFAM" id="SSF81271">
    <property type="entry name" value="TGS-like"/>
    <property type="match status" value="1"/>
</dbReference>
<evidence type="ECO:0000259" key="5">
    <source>
        <dbReference type="PROSITE" id="PS51831"/>
    </source>
</evidence>
<dbReference type="SUPFAM" id="SSF81301">
    <property type="entry name" value="Nucleotidyltransferase"/>
    <property type="match status" value="1"/>
</dbReference>
<dbReference type="GO" id="GO:0015970">
    <property type="term" value="P:guanosine tetraphosphate biosynthetic process"/>
    <property type="evidence" value="ECO:0007669"/>
    <property type="project" value="UniProtKB-UniPathway"/>
</dbReference>
<keyword evidence="8" id="KW-1185">Reference proteome</keyword>
<dbReference type="GO" id="GO:0016787">
    <property type="term" value="F:hydrolase activity"/>
    <property type="evidence" value="ECO:0007669"/>
    <property type="project" value="UniProtKB-KW"/>
</dbReference>
<dbReference type="InterPro" id="IPR045600">
    <property type="entry name" value="RelA/SpoT_AH_RIS"/>
</dbReference>
<dbReference type="Proteomes" id="UP000275256">
    <property type="component" value="Unassembled WGS sequence"/>
</dbReference>
<dbReference type="InterPro" id="IPR002912">
    <property type="entry name" value="ACT_dom"/>
</dbReference>
<evidence type="ECO:0000256" key="3">
    <source>
        <dbReference type="RuleBase" id="RU003847"/>
    </source>
</evidence>
<accession>A0A3M0G1S4</accession>
<evidence type="ECO:0000256" key="2">
    <source>
        <dbReference type="ARBA" id="ARBA00048244"/>
    </source>
</evidence>
<dbReference type="GO" id="GO:0005886">
    <property type="term" value="C:plasma membrane"/>
    <property type="evidence" value="ECO:0007669"/>
    <property type="project" value="TreeGrafter"/>
</dbReference>
<dbReference type="FunFam" id="1.10.3210.10:FF:000001">
    <property type="entry name" value="GTP pyrophosphokinase RelA"/>
    <property type="match status" value="1"/>
</dbReference>
<dbReference type="PROSITE" id="PS51671">
    <property type="entry name" value="ACT"/>
    <property type="match status" value="1"/>
</dbReference>
<dbReference type="Pfam" id="PF02824">
    <property type="entry name" value="TGS"/>
    <property type="match status" value="1"/>
</dbReference>
<dbReference type="SUPFAM" id="SSF55021">
    <property type="entry name" value="ACT-like"/>
    <property type="match status" value="1"/>
</dbReference>
<comment type="pathway">
    <text evidence="1">Purine metabolism; ppGpp biosynthesis; ppGpp from GTP: step 1/2.</text>
</comment>